<dbReference type="Gene3D" id="3.30.450.20">
    <property type="entry name" value="PAS domain"/>
    <property type="match status" value="1"/>
</dbReference>
<dbReference type="CDD" id="cd01949">
    <property type="entry name" value="GGDEF"/>
    <property type="match status" value="1"/>
</dbReference>
<evidence type="ECO:0000313" key="3">
    <source>
        <dbReference type="EMBL" id="GEK89773.1"/>
    </source>
</evidence>
<dbReference type="RefSeq" id="WP_091488729.1">
    <property type="nucleotide sequence ID" value="NZ_BJUX01000022.1"/>
</dbReference>
<dbReference type="CDD" id="cd00130">
    <property type="entry name" value="PAS"/>
    <property type="match status" value="1"/>
</dbReference>
<dbReference type="Proteomes" id="UP000321425">
    <property type="component" value="Unassembled WGS sequence"/>
</dbReference>
<proteinExistence type="predicted"/>
<sequence>MSEQLHERTKEELLFKIKEQQMLIDELLAEKAAEAKLDYPWKGNLGHWYWNIQTNDVVFNPLKVEALGYSVDQLPEKIPYDFFTNKLHPEDHEPVMDNMRQHLKGLAPVYEVEYRIKAKDGTWKWFYDRGKVTKRAEDGAPLFAAGIVFDVSKQKSKVENLEDLTSSLIELVDKDELTQIRNRRAVIRELKTHMIDSAVKGKQLAVSMVDIDDFKHLNDTKGHVFGDYVLKEIAKTLECKLDRKGIVGRYGGEEFLILLPDTSKEAAEKQLNDCRLAIETNEFLKLESLTISGGFTLYTQGDHEDVLREADKNLYKAKANGKNRVIG</sequence>
<dbReference type="PANTHER" id="PTHR45138:SF9">
    <property type="entry name" value="DIGUANYLATE CYCLASE DGCM-RELATED"/>
    <property type="match status" value="1"/>
</dbReference>
<dbReference type="InterPro" id="IPR029787">
    <property type="entry name" value="Nucleotide_cyclase"/>
</dbReference>
<evidence type="ECO:0000313" key="4">
    <source>
        <dbReference type="Proteomes" id="UP000321425"/>
    </source>
</evidence>
<dbReference type="SUPFAM" id="SSF55073">
    <property type="entry name" value="Nucleotide cyclase"/>
    <property type="match status" value="1"/>
</dbReference>
<dbReference type="NCBIfam" id="TIGR00229">
    <property type="entry name" value="sensory_box"/>
    <property type="match status" value="1"/>
</dbReference>
<dbReference type="NCBIfam" id="TIGR00254">
    <property type="entry name" value="GGDEF"/>
    <property type="match status" value="1"/>
</dbReference>
<evidence type="ECO:0000259" key="2">
    <source>
        <dbReference type="PROSITE" id="PS50887"/>
    </source>
</evidence>
<dbReference type="EMBL" id="BJUX01000022">
    <property type="protein sequence ID" value="GEK89773.1"/>
    <property type="molecule type" value="Genomic_DNA"/>
</dbReference>
<dbReference type="InterPro" id="IPR001610">
    <property type="entry name" value="PAC"/>
</dbReference>
<dbReference type="InterPro" id="IPR043128">
    <property type="entry name" value="Rev_trsase/Diguanyl_cyclase"/>
</dbReference>
<name>A0ABQ0UYZ3_9LACT</name>
<feature type="domain" description="GGDEF" evidence="2">
    <location>
        <begin position="202"/>
        <end position="327"/>
    </location>
</feature>
<dbReference type="InterPro" id="IPR050469">
    <property type="entry name" value="Diguanylate_Cyclase"/>
</dbReference>
<organism evidence="3 4">
    <name type="scientific">Alkalibacterium putridalgicola</name>
    <dbReference type="NCBI Taxonomy" id="426703"/>
    <lineage>
        <taxon>Bacteria</taxon>
        <taxon>Bacillati</taxon>
        <taxon>Bacillota</taxon>
        <taxon>Bacilli</taxon>
        <taxon>Lactobacillales</taxon>
        <taxon>Carnobacteriaceae</taxon>
        <taxon>Alkalibacterium</taxon>
    </lineage>
</organism>
<dbReference type="PANTHER" id="PTHR45138">
    <property type="entry name" value="REGULATORY COMPONENTS OF SENSORY TRANSDUCTION SYSTEM"/>
    <property type="match status" value="1"/>
</dbReference>
<dbReference type="InterPro" id="IPR000160">
    <property type="entry name" value="GGDEF_dom"/>
</dbReference>
<comment type="caution">
    <text evidence="3">The sequence shown here is derived from an EMBL/GenBank/DDBJ whole genome shotgun (WGS) entry which is preliminary data.</text>
</comment>
<reference evidence="3 4" key="1">
    <citation type="submission" date="2019-07" db="EMBL/GenBank/DDBJ databases">
        <title>Whole genome shotgun sequence of Alkalibacterium putridalgicola NBRC 103243.</title>
        <authorList>
            <person name="Hosoyama A."/>
            <person name="Uohara A."/>
            <person name="Ohji S."/>
            <person name="Ichikawa N."/>
        </authorList>
    </citation>
    <scope>NUCLEOTIDE SEQUENCE [LARGE SCALE GENOMIC DNA]</scope>
    <source>
        <strain evidence="3 4">NBRC 103243</strain>
    </source>
</reference>
<dbReference type="SMART" id="SM00267">
    <property type="entry name" value="GGDEF"/>
    <property type="match status" value="1"/>
</dbReference>
<dbReference type="PROSITE" id="PS50113">
    <property type="entry name" value="PAC"/>
    <property type="match status" value="1"/>
</dbReference>
<keyword evidence="4" id="KW-1185">Reference proteome</keyword>
<dbReference type="SUPFAM" id="SSF55785">
    <property type="entry name" value="PYP-like sensor domain (PAS domain)"/>
    <property type="match status" value="1"/>
</dbReference>
<dbReference type="InterPro" id="IPR035965">
    <property type="entry name" value="PAS-like_dom_sf"/>
</dbReference>
<gene>
    <name evidence="3" type="ORF">APU01nite_18120</name>
</gene>
<dbReference type="InterPro" id="IPR000014">
    <property type="entry name" value="PAS"/>
</dbReference>
<dbReference type="PROSITE" id="PS50887">
    <property type="entry name" value="GGDEF"/>
    <property type="match status" value="1"/>
</dbReference>
<dbReference type="InterPro" id="IPR000700">
    <property type="entry name" value="PAS-assoc_C"/>
</dbReference>
<dbReference type="SMART" id="SM00086">
    <property type="entry name" value="PAC"/>
    <property type="match status" value="1"/>
</dbReference>
<feature type="domain" description="PAC" evidence="1">
    <location>
        <begin position="110"/>
        <end position="163"/>
    </location>
</feature>
<evidence type="ECO:0000259" key="1">
    <source>
        <dbReference type="PROSITE" id="PS50113"/>
    </source>
</evidence>
<dbReference type="Pfam" id="PF00990">
    <property type="entry name" value="GGDEF"/>
    <property type="match status" value="1"/>
</dbReference>
<accession>A0ABQ0UYZ3</accession>
<dbReference type="Gene3D" id="3.30.70.270">
    <property type="match status" value="1"/>
</dbReference>
<dbReference type="InterPro" id="IPR013655">
    <property type="entry name" value="PAS_fold_3"/>
</dbReference>
<protein>
    <submittedName>
        <fullName evidence="3">Diguanylate cyclase</fullName>
    </submittedName>
</protein>
<dbReference type="Pfam" id="PF08447">
    <property type="entry name" value="PAS_3"/>
    <property type="match status" value="1"/>
</dbReference>